<dbReference type="EMBL" id="JACKWZ010000019">
    <property type="protein sequence ID" value="KAF9422063.1"/>
    <property type="molecule type" value="Genomic_DNA"/>
</dbReference>
<dbReference type="AlphaFoldDB" id="A0A835GRC4"/>
<accession>A0A835GRC4</accession>
<name>A0A835GRC4_SPOEX</name>
<gene>
    <name evidence="2" type="ORF">HW555_002084</name>
</gene>
<protein>
    <submittedName>
        <fullName evidence="2">Uncharacterized protein</fullName>
    </submittedName>
</protein>
<feature type="compositionally biased region" description="Acidic residues" evidence="1">
    <location>
        <begin position="245"/>
        <end position="256"/>
    </location>
</feature>
<keyword evidence="3" id="KW-1185">Reference proteome</keyword>
<evidence type="ECO:0000313" key="3">
    <source>
        <dbReference type="Proteomes" id="UP000648187"/>
    </source>
</evidence>
<reference evidence="2" key="1">
    <citation type="submission" date="2020-08" db="EMBL/GenBank/DDBJ databases">
        <title>Spodoptera exigua strain:BAW_Kor-Di-RS1 Genome sequencing and assembly.</title>
        <authorList>
            <person name="Kim J."/>
            <person name="Nam H.Y."/>
            <person name="Kwon M."/>
            <person name="Choi J.H."/>
            <person name="Cho S.R."/>
            <person name="Kim G.-H."/>
        </authorList>
    </citation>
    <scope>NUCLEOTIDE SEQUENCE</scope>
    <source>
        <strain evidence="2">BAW_Kor-Di-RS1</strain>
        <tissue evidence="2">Whole-body</tissue>
    </source>
</reference>
<dbReference type="Proteomes" id="UP000648187">
    <property type="component" value="Unassembled WGS sequence"/>
</dbReference>
<evidence type="ECO:0000256" key="1">
    <source>
        <dbReference type="SAM" id="MobiDB-lite"/>
    </source>
</evidence>
<evidence type="ECO:0000313" key="2">
    <source>
        <dbReference type="EMBL" id="KAF9422063.1"/>
    </source>
</evidence>
<feature type="region of interest" description="Disordered" evidence="1">
    <location>
        <begin position="234"/>
        <end position="267"/>
    </location>
</feature>
<organism evidence="2 3">
    <name type="scientific">Spodoptera exigua</name>
    <name type="common">Beet armyworm</name>
    <name type="synonym">Noctua fulgens</name>
    <dbReference type="NCBI Taxonomy" id="7107"/>
    <lineage>
        <taxon>Eukaryota</taxon>
        <taxon>Metazoa</taxon>
        <taxon>Ecdysozoa</taxon>
        <taxon>Arthropoda</taxon>
        <taxon>Hexapoda</taxon>
        <taxon>Insecta</taxon>
        <taxon>Pterygota</taxon>
        <taxon>Neoptera</taxon>
        <taxon>Endopterygota</taxon>
        <taxon>Lepidoptera</taxon>
        <taxon>Glossata</taxon>
        <taxon>Ditrysia</taxon>
        <taxon>Noctuoidea</taxon>
        <taxon>Noctuidae</taxon>
        <taxon>Amphipyrinae</taxon>
        <taxon>Spodoptera</taxon>
    </lineage>
</organism>
<sequence length="267" mass="30819">MQAFPSAVRRLCFKKMGGKTLHSQARTLALKVLKYFEDEKSNKTYLIPVDKALKRACAATGISKATLLRIKNEAKKTDTQTINPRKKKKQRTNKIELDGFDLCALRNIVDSFYTVRKEIPTLKKILAVAKADINFPGEKTTLRRILVNYLGYKFKKCKNARRVLMQKPDIAAWRARYLRRKKENSELGADKKPAIQSITASDWKKEVNHIERLEKEYWEKDRLGEMHQREFIISFGGEETSSSESESESENEDMMDGIEAISYSDNE</sequence>
<proteinExistence type="predicted"/>
<comment type="caution">
    <text evidence="2">The sequence shown here is derived from an EMBL/GenBank/DDBJ whole genome shotgun (WGS) entry which is preliminary data.</text>
</comment>